<gene>
    <name evidence="4" type="ORF">ANE_LOCUS26941</name>
</gene>
<accession>A0A565CSA8</accession>
<feature type="transmembrane region" description="Helical" evidence="3">
    <location>
        <begin position="36"/>
        <end position="55"/>
    </location>
</feature>
<keyword evidence="3" id="KW-1133">Transmembrane helix</keyword>
<dbReference type="EMBL" id="CABITT030000008">
    <property type="protein sequence ID" value="VVB16497.1"/>
    <property type="molecule type" value="Genomic_DNA"/>
</dbReference>
<keyword evidence="3" id="KW-0812">Transmembrane</keyword>
<dbReference type="Proteomes" id="UP000489600">
    <property type="component" value="Unassembled WGS sequence"/>
</dbReference>
<name>A0A565CSA8_9BRAS</name>
<evidence type="ECO:0008006" key="6">
    <source>
        <dbReference type="Google" id="ProtNLM"/>
    </source>
</evidence>
<evidence type="ECO:0000256" key="1">
    <source>
        <dbReference type="ARBA" id="ARBA00004370"/>
    </source>
</evidence>
<comment type="subcellular location">
    <subcellularLocation>
        <location evidence="1">Membrane</location>
    </subcellularLocation>
</comment>
<dbReference type="PANTHER" id="PTHR31415">
    <property type="entry name" value="OS05G0367900 PROTEIN"/>
    <property type="match status" value="1"/>
</dbReference>
<dbReference type="GO" id="GO:0098542">
    <property type="term" value="P:defense response to other organism"/>
    <property type="evidence" value="ECO:0007669"/>
    <property type="project" value="InterPro"/>
</dbReference>
<protein>
    <recommendedName>
        <fullName evidence="6">Late embryogenesis abundant protein LEA-2 subgroup domain-containing protein</fullName>
    </recommendedName>
</protein>
<comment type="caution">
    <text evidence="4">The sequence shown here is derived from an EMBL/GenBank/DDBJ whole genome shotgun (WGS) entry which is preliminary data.</text>
</comment>
<dbReference type="GO" id="GO:0005886">
    <property type="term" value="C:plasma membrane"/>
    <property type="evidence" value="ECO:0007669"/>
    <property type="project" value="TreeGrafter"/>
</dbReference>
<proteinExistence type="predicted"/>
<organism evidence="4 5">
    <name type="scientific">Arabis nemorensis</name>
    <dbReference type="NCBI Taxonomy" id="586526"/>
    <lineage>
        <taxon>Eukaryota</taxon>
        <taxon>Viridiplantae</taxon>
        <taxon>Streptophyta</taxon>
        <taxon>Embryophyta</taxon>
        <taxon>Tracheophyta</taxon>
        <taxon>Spermatophyta</taxon>
        <taxon>Magnoliopsida</taxon>
        <taxon>eudicotyledons</taxon>
        <taxon>Gunneridae</taxon>
        <taxon>Pentapetalae</taxon>
        <taxon>rosids</taxon>
        <taxon>malvids</taxon>
        <taxon>Brassicales</taxon>
        <taxon>Brassicaceae</taxon>
        <taxon>Arabideae</taxon>
        <taxon>Arabis</taxon>
    </lineage>
</organism>
<evidence type="ECO:0000256" key="3">
    <source>
        <dbReference type="SAM" id="Phobius"/>
    </source>
</evidence>
<evidence type="ECO:0000313" key="5">
    <source>
        <dbReference type="Proteomes" id="UP000489600"/>
    </source>
</evidence>
<evidence type="ECO:0000313" key="4">
    <source>
        <dbReference type="EMBL" id="VVB16497.1"/>
    </source>
</evidence>
<reference evidence="4" key="1">
    <citation type="submission" date="2019-07" db="EMBL/GenBank/DDBJ databases">
        <authorList>
            <person name="Dittberner H."/>
        </authorList>
    </citation>
    <scope>NUCLEOTIDE SEQUENCE [LARGE SCALE GENOMIC DNA]</scope>
</reference>
<dbReference type="InterPro" id="IPR044839">
    <property type="entry name" value="NDR1-like"/>
</dbReference>
<dbReference type="PANTHER" id="PTHR31415:SF71">
    <property type="entry name" value="TRANSMEMBRANE PROTEIN"/>
    <property type="match status" value="1"/>
</dbReference>
<evidence type="ECO:0000256" key="2">
    <source>
        <dbReference type="ARBA" id="ARBA00023136"/>
    </source>
</evidence>
<dbReference type="OrthoDB" id="1071197at2759"/>
<dbReference type="AlphaFoldDB" id="A0A565CSA8"/>
<dbReference type="GO" id="GO:0009506">
    <property type="term" value="C:plasmodesma"/>
    <property type="evidence" value="ECO:0007669"/>
    <property type="project" value="TreeGrafter"/>
</dbReference>
<keyword evidence="2 3" id="KW-0472">Membrane</keyword>
<keyword evidence="5" id="KW-1185">Reference proteome</keyword>
<sequence length="211" mass="23582">MTKTEAPTKKTEVKEEGTMSKHKRVVYSDKRKIKKYSLVAAVLLIIILCVFVIVYKSIQPRPLFILEDLYVDSVSNSSLMVKLLSTNPSSKSSLYYSKIGMRVWVEGNFETERVFLANTFQKPKSVLAWTAAVATNSNNARINGSFQMRDGVTKGNVIVDLSIQWKSGILSSSKFSSRIRCPLLLNLKDLTSAVSKPMSSCSLLLNPKDFT</sequence>